<dbReference type="InterPro" id="IPR023214">
    <property type="entry name" value="HAD_sf"/>
</dbReference>
<evidence type="ECO:0000313" key="2">
    <source>
        <dbReference type="Proteomes" id="UP000054097"/>
    </source>
</evidence>
<dbReference type="SUPFAM" id="SSF56784">
    <property type="entry name" value="HAD-like"/>
    <property type="match status" value="1"/>
</dbReference>
<dbReference type="InterPro" id="IPR036412">
    <property type="entry name" value="HAD-like_sf"/>
</dbReference>
<dbReference type="InterPro" id="IPR006353">
    <property type="entry name" value="HAD-SF_hydro_IIA_CECR5"/>
</dbReference>
<proteinExistence type="predicted"/>
<sequence length="385" mass="42794">MRSRIVQSSLRHVSSRKRCFATAVRGSDPVKAPTVAFAFDIDGVLTQGSNTLPQAKRVLRMLSGENEWNQKFPYILMTNGGGKSEAQRCKELSERLETKIDKSMFMQSHTIMGSPVLPYLDQYADKPIMVLGGIGDACRQIAHDYGYRNVVTPIDVLAWNKNIWPFHQITSEEKKVARTDFDFANTPIHAIAVFHDPRNWALDVQVCLDIVTRGSKSRPAFVSDENPSLSTLRAKIESEEPVELIFCNPDLIWRGAYAKPRLGQGGFREAFQGVHQALHSRRYPAKQLGKPTAETYMHAEDMIMRQIRGISGNSGITDHKQSIYMIGDNPESDIAGANAAGWNSILVHTGVYSPSEGPPSHIPTLEAPDVEEAVYAAISRTRRSG</sequence>
<protein>
    <submittedName>
        <fullName evidence="1">Uncharacterized protein</fullName>
    </submittedName>
</protein>
<dbReference type="Pfam" id="PF13344">
    <property type="entry name" value="Hydrolase_6"/>
    <property type="match status" value="1"/>
</dbReference>
<evidence type="ECO:0000313" key="1">
    <source>
        <dbReference type="EMBL" id="KIM27645.1"/>
    </source>
</evidence>
<dbReference type="PANTHER" id="PTHR14269">
    <property type="entry name" value="CDP-DIACYLGLYCEROL--GLYCEROL-3-PHOSPHATE 3-PHOSPHATIDYLTRANSFERASE-RELATED"/>
    <property type="match status" value="1"/>
</dbReference>
<keyword evidence="2" id="KW-1185">Reference proteome</keyword>
<organism evidence="1 2">
    <name type="scientific">Serendipita vermifera MAFF 305830</name>
    <dbReference type="NCBI Taxonomy" id="933852"/>
    <lineage>
        <taxon>Eukaryota</taxon>
        <taxon>Fungi</taxon>
        <taxon>Dikarya</taxon>
        <taxon>Basidiomycota</taxon>
        <taxon>Agaricomycotina</taxon>
        <taxon>Agaricomycetes</taxon>
        <taxon>Sebacinales</taxon>
        <taxon>Serendipitaceae</taxon>
        <taxon>Serendipita</taxon>
    </lineage>
</organism>
<reference evidence="1 2" key="1">
    <citation type="submission" date="2014-04" db="EMBL/GenBank/DDBJ databases">
        <authorList>
            <consortium name="DOE Joint Genome Institute"/>
            <person name="Kuo A."/>
            <person name="Zuccaro A."/>
            <person name="Kohler A."/>
            <person name="Nagy L.G."/>
            <person name="Floudas D."/>
            <person name="Copeland A."/>
            <person name="Barry K.W."/>
            <person name="Cichocki N."/>
            <person name="Veneault-Fourrey C."/>
            <person name="LaButti K."/>
            <person name="Lindquist E.A."/>
            <person name="Lipzen A."/>
            <person name="Lundell T."/>
            <person name="Morin E."/>
            <person name="Murat C."/>
            <person name="Sun H."/>
            <person name="Tunlid A."/>
            <person name="Henrissat B."/>
            <person name="Grigoriev I.V."/>
            <person name="Hibbett D.S."/>
            <person name="Martin F."/>
            <person name="Nordberg H.P."/>
            <person name="Cantor M.N."/>
            <person name="Hua S.X."/>
        </authorList>
    </citation>
    <scope>NUCLEOTIDE SEQUENCE [LARGE SCALE GENOMIC DNA]</scope>
    <source>
        <strain evidence="1 2">MAFF 305830</strain>
    </source>
</reference>
<dbReference type="NCBIfam" id="TIGR01456">
    <property type="entry name" value="CECR5"/>
    <property type="match status" value="1"/>
</dbReference>
<reference evidence="2" key="2">
    <citation type="submission" date="2015-01" db="EMBL/GenBank/DDBJ databases">
        <title>Evolutionary Origins and Diversification of the Mycorrhizal Mutualists.</title>
        <authorList>
            <consortium name="DOE Joint Genome Institute"/>
            <consortium name="Mycorrhizal Genomics Consortium"/>
            <person name="Kohler A."/>
            <person name="Kuo A."/>
            <person name="Nagy L.G."/>
            <person name="Floudas D."/>
            <person name="Copeland A."/>
            <person name="Barry K.W."/>
            <person name="Cichocki N."/>
            <person name="Veneault-Fourrey C."/>
            <person name="LaButti K."/>
            <person name="Lindquist E.A."/>
            <person name="Lipzen A."/>
            <person name="Lundell T."/>
            <person name="Morin E."/>
            <person name="Murat C."/>
            <person name="Riley R."/>
            <person name="Ohm R."/>
            <person name="Sun H."/>
            <person name="Tunlid A."/>
            <person name="Henrissat B."/>
            <person name="Grigoriev I.V."/>
            <person name="Hibbett D.S."/>
            <person name="Martin F."/>
        </authorList>
    </citation>
    <scope>NUCLEOTIDE SEQUENCE [LARGE SCALE GENOMIC DNA]</scope>
    <source>
        <strain evidence="2">MAFF 305830</strain>
    </source>
</reference>
<dbReference type="EMBL" id="KN824297">
    <property type="protein sequence ID" value="KIM27645.1"/>
    <property type="molecule type" value="Genomic_DNA"/>
</dbReference>
<accession>A0A0C3ASX2</accession>
<gene>
    <name evidence="1" type="ORF">M408DRAFT_162438</name>
</gene>
<dbReference type="PANTHER" id="PTHR14269:SF4">
    <property type="entry name" value="CAT EYE SYNDROME CRITICAL REGION PROTEIN 5"/>
    <property type="match status" value="1"/>
</dbReference>
<dbReference type="GO" id="GO:0005739">
    <property type="term" value="C:mitochondrion"/>
    <property type="evidence" value="ECO:0007669"/>
    <property type="project" value="TreeGrafter"/>
</dbReference>
<dbReference type="GO" id="GO:0046474">
    <property type="term" value="P:glycerophospholipid biosynthetic process"/>
    <property type="evidence" value="ECO:0007669"/>
    <property type="project" value="TreeGrafter"/>
</dbReference>
<dbReference type="AlphaFoldDB" id="A0A0C3ASX2"/>
<dbReference type="Proteomes" id="UP000054097">
    <property type="component" value="Unassembled WGS sequence"/>
</dbReference>
<dbReference type="Pfam" id="PF13242">
    <property type="entry name" value="Hydrolase_like"/>
    <property type="match status" value="1"/>
</dbReference>
<dbReference type="Gene3D" id="3.40.50.1000">
    <property type="entry name" value="HAD superfamily/HAD-like"/>
    <property type="match status" value="2"/>
</dbReference>
<dbReference type="OrthoDB" id="10251048at2759"/>
<dbReference type="STRING" id="933852.A0A0C3ASX2"/>
<dbReference type="InterPro" id="IPR006357">
    <property type="entry name" value="HAD-SF_hydro_IIA"/>
</dbReference>
<dbReference type="InterPro" id="IPR050324">
    <property type="entry name" value="CDP-alcohol_PTase-I"/>
</dbReference>
<name>A0A0C3ASX2_SERVB</name>
<dbReference type="HOGENOM" id="CLU_030880_2_1_1"/>
<dbReference type="NCBIfam" id="TIGR01460">
    <property type="entry name" value="HAD-SF-IIA"/>
    <property type="match status" value="1"/>
</dbReference>